<feature type="domain" description="Glycosyltransferase 2-like" evidence="1">
    <location>
        <begin position="6"/>
        <end position="131"/>
    </location>
</feature>
<dbReference type="Pfam" id="PF00535">
    <property type="entry name" value="Glycos_transf_2"/>
    <property type="match status" value="1"/>
</dbReference>
<dbReference type="RefSeq" id="WP_118244285.1">
    <property type="nucleotide sequence ID" value="NZ_QRJS01000035.1"/>
</dbReference>
<dbReference type="EMBL" id="QRJS01000035">
    <property type="protein sequence ID" value="RHH41638.1"/>
    <property type="molecule type" value="Genomic_DNA"/>
</dbReference>
<dbReference type="InterPro" id="IPR001173">
    <property type="entry name" value="Glyco_trans_2-like"/>
</dbReference>
<name>A0A414WU43_9BACT</name>
<evidence type="ECO:0000259" key="1">
    <source>
        <dbReference type="Pfam" id="PF00535"/>
    </source>
</evidence>
<evidence type="ECO:0000313" key="3">
    <source>
        <dbReference type="Proteomes" id="UP000284998"/>
    </source>
</evidence>
<dbReference type="SUPFAM" id="SSF53448">
    <property type="entry name" value="Nucleotide-diphospho-sugar transferases"/>
    <property type="match status" value="1"/>
</dbReference>
<accession>A0A414WU43</accession>
<dbReference type="PANTHER" id="PTHR22916:SF3">
    <property type="entry name" value="UDP-GLCNAC:BETAGAL BETA-1,3-N-ACETYLGLUCOSAMINYLTRANSFERASE-LIKE PROTEIN 1"/>
    <property type="match status" value="1"/>
</dbReference>
<proteinExistence type="predicted"/>
<dbReference type="AlphaFoldDB" id="A0A414WU43"/>
<dbReference type="Proteomes" id="UP000284998">
    <property type="component" value="Unassembled WGS sequence"/>
</dbReference>
<organism evidence="2 3">
    <name type="scientific">Phocaeicola plebeius</name>
    <dbReference type="NCBI Taxonomy" id="310297"/>
    <lineage>
        <taxon>Bacteria</taxon>
        <taxon>Pseudomonadati</taxon>
        <taxon>Bacteroidota</taxon>
        <taxon>Bacteroidia</taxon>
        <taxon>Bacteroidales</taxon>
        <taxon>Bacteroidaceae</taxon>
        <taxon>Phocaeicola</taxon>
    </lineage>
</organism>
<gene>
    <name evidence="2" type="ORF">DW204_12180</name>
</gene>
<dbReference type="CDD" id="cd00761">
    <property type="entry name" value="Glyco_tranf_GTA_type"/>
    <property type="match status" value="1"/>
</dbReference>
<sequence>MSYEVTVLMPIYNAERYLSDSINSLLSQTCNNWKLICIDDGSTDSSKQIVESYCKKDNRITLICQKNAGPAVARAKAIELADTEYVSILDSDDAYSPNYIELMLKRAEETKADIIVPDVEFGYGNTTKLPNMFIQHNLSPDLIINNGLDAFSMTFPWKLHGWQMIKTKLAKKYYTIEEASYSKFNSDEYITRLLYLKSTKIALCSALYKYRIDPHSITRTNSLKKLDYLTTLSKLLQLSIQEKVPTHILINIYNDFYSTIISMLKMAYTFHDTNREIALKSIEHSYSECYLPNLRYKIIKQANLKTKIKFIMSKLGLFTFKMQVICLDI</sequence>
<evidence type="ECO:0000313" key="2">
    <source>
        <dbReference type="EMBL" id="RHH41638.1"/>
    </source>
</evidence>
<keyword evidence="2" id="KW-0808">Transferase</keyword>
<dbReference type="GO" id="GO:0016758">
    <property type="term" value="F:hexosyltransferase activity"/>
    <property type="evidence" value="ECO:0007669"/>
    <property type="project" value="UniProtKB-ARBA"/>
</dbReference>
<protein>
    <submittedName>
        <fullName evidence="2">Glycosyltransferase family 2 protein</fullName>
    </submittedName>
</protein>
<comment type="caution">
    <text evidence="2">The sequence shown here is derived from an EMBL/GenBank/DDBJ whole genome shotgun (WGS) entry which is preliminary data.</text>
</comment>
<reference evidence="2 3" key="1">
    <citation type="submission" date="2018-08" db="EMBL/GenBank/DDBJ databases">
        <title>A genome reference for cultivated species of the human gut microbiota.</title>
        <authorList>
            <person name="Zou Y."/>
            <person name="Xue W."/>
            <person name="Luo G."/>
        </authorList>
    </citation>
    <scope>NUCLEOTIDE SEQUENCE [LARGE SCALE GENOMIC DNA]</scope>
    <source>
        <strain evidence="2 3">AM17-44</strain>
    </source>
</reference>
<dbReference type="PANTHER" id="PTHR22916">
    <property type="entry name" value="GLYCOSYLTRANSFERASE"/>
    <property type="match status" value="1"/>
</dbReference>
<dbReference type="InterPro" id="IPR029044">
    <property type="entry name" value="Nucleotide-diphossugar_trans"/>
</dbReference>
<dbReference type="Gene3D" id="3.90.550.10">
    <property type="entry name" value="Spore Coat Polysaccharide Biosynthesis Protein SpsA, Chain A"/>
    <property type="match status" value="1"/>
</dbReference>